<keyword evidence="2" id="KW-1185">Reference proteome</keyword>
<gene>
    <name evidence="1" type="ORF">C2G38_2196302</name>
</gene>
<dbReference type="AlphaFoldDB" id="A0A397UZ29"/>
<organism evidence="1 2">
    <name type="scientific">Gigaspora rosea</name>
    <dbReference type="NCBI Taxonomy" id="44941"/>
    <lineage>
        <taxon>Eukaryota</taxon>
        <taxon>Fungi</taxon>
        <taxon>Fungi incertae sedis</taxon>
        <taxon>Mucoromycota</taxon>
        <taxon>Glomeromycotina</taxon>
        <taxon>Glomeromycetes</taxon>
        <taxon>Diversisporales</taxon>
        <taxon>Gigasporaceae</taxon>
        <taxon>Gigaspora</taxon>
    </lineage>
</organism>
<evidence type="ECO:0000313" key="2">
    <source>
        <dbReference type="Proteomes" id="UP000266673"/>
    </source>
</evidence>
<proteinExistence type="predicted"/>
<protein>
    <submittedName>
        <fullName evidence="1">Uncharacterized protein</fullName>
    </submittedName>
</protein>
<dbReference type="EMBL" id="QKWP01000871">
    <property type="protein sequence ID" value="RIB14019.1"/>
    <property type="molecule type" value="Genomic_DNA"/>
</dbReference>
<evidence type="ECO:0000313" key="1">
    <source>
        <dbReference type="EMBL" id="RIB14019.1"/>
    </source>
</evidence>
<name>A0A397UZ29_9GLOM</name>
<reference evidence="1 2" key="1">
    <citation type="submission" date="2018-06" db="EMBL/GenBank/DDBJ databases">
        <title>Comparative genomics reveals the genomic features of Rhizophagus irregularis, R. cerebriforme, R. diaphanum and Gigaspora rosea, and their symbiotic lifestyle signature.</title>
        <authorList>
            <person name="Morin E."/>
            <person name="San Clemente H."/>
            <person name="Chen E.C.H."/>
            <person name="De La Providencia I."/>
            <person name="Hainaut M."/>
            <person name="Kuo A."/>
            <person name="Kohler A."/>
            <person name="Murat C."/>
            <person name="Tang N."/>
            <person name="Roy S."/>
            <person name="Loubradou J."/>
            <person name="Henrissat B."/>
            <person name="Grigoriev I.V."/>
            <person name="Corradi N."/>
            <person name="Roux C."/>
            <person name="Martin F.M."/>
        </authorList>
    </citation>
    <scope>NUCLEOTIDE SEQUENCE [LARGE SCALE GENOMIC DNA]</scope>
    <source>
        <strain evidence="1 2">DAOM 194757</strain>
    </source>
</reference>
<dbReference type="Proteomes" id="UP000266673">
    <property type="component" value="Unassembled WGS sequence"/>
</dbReference>
<accession>A0A397UZ29</accession>
<comment type="caution">
    <text evidence="1">The sequence shown here is derived from an EMBL/GenBank/DDBJ whole genome shotgun (WGS) entry which is preliminary data.</text>
</comment>
<dbReference type="OrthoDB" id="2422809at2759"/>
<sequence>MKKASRNLLKSYFGNDLLSEIHASLNNLDHLRYLVARVHNSIHPHGQGILGLVHAFSSNLDNIREYVQKVAFFEDGHIFVLCMNKDMAINLLYAQYFQVDLTFKRVHGKINEFELNEFDINHNITLTYARIYTNIATANAYHRMFKAIIENVNELCKQKVQIKHIHNNGWSVILGDLDVAQAKGLGLAFEDLDPTKTWETHLTYIFKSCRVHYKRKVFISEIIFKDLGNIANSKLSNHLKSLMYEVLIADKERVDAILHEFSISDEAGASDWGNYYSTLWRLASLNHHYSHISRENWCIAGETTNIAESAHADANREGIQMSLLLAVKKGKRLDKRRLATCECQDKYNVPETGRSSGPVTKTTQSIKRLEKLRRLELIDYEFQHKKEILDIDKQTKLAELRAQELANIEKEKELATNKYMLVFDKFHSKRNASSIRYNRYNTSPTWCQACDLQRITQRWTSENKGIDDCIKEFQLKSTEYENVVEWIHFNKLHNI</sequence>